<dbReference type="Pfam" id="PF03466">
    <property type="entry name" value="LysR_substrate"/>
    <property type="match status" value="1"/>
</dbReference>
<evidence type="ECO:0000313" key="6">
    <source>
        <dbReference type="EMBL" id="ETF02387.1"/>
    </source>
</evidence>
<dbReference type="Gene3D" id="3.40.190.10">
    <property type="entry name" value="Periplasmic binding protein-like II"/>
    <property type="match status" value="2"/>
</dbReference>
<evidence type="ECO:0000256" key="2">
    <source>
        <dbReference type="ARBA" id="ARBA00023015"/>
    </source>
</evidence>
<evidence type="ECO:0000259" key="5">
    <source>
        <dbReference type="PROSITE" id="PS50931"/>
    </source>
</evidence>
<dbReference type="AlphaFoldDB" id="V8QRW8"/>
<sequence length="307" mass="33411">MRHYSLAQIEALAAIARLGSFQAAAAHINVTQPTISLRIRDLEEALGTTFFDRDGRSAKLNADGVVATQYAEQLLKLLNEMETRLRTGDPLQGTLRVGSSETIAIAVLPQIISFFGERYPRVKIELTVSNSYVLSEELAANKLDVAFLADPGYPPHVHIEPLATAPVAWMGSRTAPVHLSMANPDTLADVTILGMPKTSPLHEMMLDWWENEGGGELTSSTCNSLAMLARLVAGGVGVGVLPTCILREEIQKGSVISYRQRTPFSALHICAAYPKATRSEGIIALVNIARRVMLESRCFMPLDSEKV</sequence>
<accession>V8QRW8</accession>
<dbReference type="OrthoDB" id="8651113at2"/>
<comment type="similarity">
    <text evidence="1">Belongs to the LysR transcriptional regulatory family.</text>
</comment>
<gene>
    <name evidence="6" type="ORF">W822_14690</name>
</gene>
<dbReference type="GO" id="GO:0000976">
    <property type="term" value="F:transcription cis-regulatory region binding"/>
    <property type="evidence" value="ECO:0007669"/>
    <property type="project" value="TreeGrafter"/>
</dbReference>
<dbReference type="EMBL" id="AYXT01000010">
    <property type="protein sequence ID" value="ETF02387.1"/>
    <property type="molecule type" value="Genomic_DNA"/>
</dbReference>
<dbReference type="Gene3D" id="1.10.10.10">
    <property type="entry name" value="Winged helix-like DNA-binding domain superfamily/Winged helix DNA-binding domain"/>
    <property type="match status" value="1"/>
</dbReference>
<evidence type="ECO:0000256" key="1">
    <source>
        <dbReference type="ARBA" id="ARBA00009437"/>
    </source>
</evidence>
<dbReference type="PANTHER" id="PTHR30126:SF77">
    <property type="entry name" value="TRANSCRIPTIONAL REGULATORY PROTEIN"/>
    <property type="match status" value="1"/>
</dbReference>
<proteinExistence type="inferred from homology"/>
<organism evidence="6 7">
    <name type="scientific">Advenella kashmirensis W13003</name>
    <dbReference type="NCBI Taxonomy" id="1424334"/>
    <lineage>
        <taxon>Bacteria</taxon>
        <taxon>Pseudomonadati</taxon>
        <taxon>Pseudomonadota</taxon>
        <taxon>Betaproteobacteria</taxon>
        <taxon>Burkholderiales</taxon>
        <taxon>Alcaligenaceae</taxon>
    </lineage>
</organism>
<dbReference type="CDD" id="cd05466">
    <property type="entry name" value="PBP2_LTTR_substrate"/>
    <property type="match status" value="1"/>
</dbReference>
<dbReference type="PATRIC" id="fig|1424334.3.peg.2953"/>
<protein>
    <recommendedName>
        <fullName evidence="5">HTH lysR-type domain-containing protein</fullName>
    </recommendedName>
</protein>
<keyword evidence="3" id="KW-0238">DNA-binding</keyword>
<evidence type="ECO:0000313" key="7">
    <source>
        <dbReference type="Proteomes" id="UP000018733"/>
    </source>
</evidence>
<keyword evidence="2" id="KW-0805">Transcription regulation</keyword>
<dbReference type="PANTHER" id="PTHR30126">
    <property type="entry name" value="HTH-TYPE TRANSCRIPTIONAL REGULATOR"/>
    <property type="match status" value="1"/>
</dbReference>
<dbReference type="SUPFAM" id="SSF53850">
    <property type="entry name" value="Periplasmic binding protein-like II"/>
    <property type="match status" value="1"/>
</dbReference>
<dbReference type="InterPro" id="IPR005119">
    <property type="entry name" value="LysR_subst-bd"/>
</dbReference>
<dbReference type="eggNOG" id="COG0583">
    <property type="taxonomic scope" value="Bacteria"/>
</dbReference>
<keyword evidence="7" id="KW-1185">Reference proteome</keyword>
<dbReference type="Proteomes" id="UP000018733">
    <property type="component" value="Unassembled WGS sequence"/>
</dbReference>
<keyword evidence="4" id="KW-0804">Transcription</keyword>
<reference evidence="6 7" key="1">
    <citation type="journal article" date="2014" name="Genome Announc.">
        <title>Draft Genome Sequence of Advenella kashmirensis Strain W13003, a Polycyclic Aromatic Hydrocarbon-Degrading Bacterium.</title>
        <authorList>
            <person name="Wang X."/>
            <person name="Jin D."/>
            <person name="Zhou L."/>
            <person name="Wu L."/>
            <person name="An W."/>
            <person name="Zhao L."/>
        </authorList>
    </citation>
    <scope>NUCLEOTIDE SEQUENCE [LARGE SCALE GENOMIC DNA]</scope>
    <source>
        <strain evidence="6 7">W13003</strain>
    </source>
</reference>
<evidence type="ECO:0000256" key="4">
    <source>
        <dbReference type="ARBA" id="ARBA00023163"/>
    </source>
</evidence>
<evidence type="ECO:0000256" key="3">
    <source>
        <dbReference type="ARBA" id="ARBA00023125"/>
    </source>
</evidence>
<dbReference type="Pfam" id="PF00126">
    <property type="entry name" value="HTH_1"/>
    <property type="match status" value="1"/>
</dbReference>
<dbReference type="InterPro" id="IPR036388">
    <property type="entry name" value="WH-like_DNA-bd_sf"/>
</dbReference>
<dbReference type="PROSITE" id="PS50931">
    <property type="entry name" value="HTH_LYSR"/>
    <property type="match status" value="1"/>
</dbReference>
<dbReference type="InterPro" id="IPR000847">
    <property type="entry name" value="LysR_HTH_N"/>
</dbReference>
<comment type="caution">
    <text evidence="6">The sequence shown here is derived from an EMBL/GenBank/DDBJ whole genome shotgun (WGS) entry which is preliminary data.</text>
</comment>
<dbReference type="InterPro" id="IPR036390">
    <property type="entry name" value="WH_DNA-bd_sf"/>
</dbReference>
<dbReference type="SUPFAM" id="SSF46785">
    <property type="entry name" value="Winged helix' DNA-binding domain"/>
    <property type="match status" value="1"/>
</dbReference>
<dbReference type="STRING" id="1424334.W822_14690"/>
<name>V8QRW8_9BURK</name>
<dbReference type="PRINTS" id="PR00039">
    <property type="entry name" value="HTHLYSR"/>
</dbReference>
<dbReference type="GO" id="GO:0003700">
    <property type="term" value="F:DNA-binding transcription factor activity"/>
    <property type="evidence" value="ECO:0007669"/>
    <property type="project" value="InterPro"/>
</dbReference>
<dbReference type="RefSeq" id="WP_024005892.1">
    <property type="nucleotide sequence ID" value="NZ_KI650980.1"/>
</dbReference>
<dbReference type="HOGENOM" id="CLU_039613_6_1_4"/>
<feature type="domain" description="HTH lysR-type" evidence="5">
    <location>
        <begin position="4"/>
        <end position="61"/>
    </location>
</feature>